<evidence type="ECO:0000256" key="5">
    <source>
        <dbReference type="ARBA" id="ARBA00022691"/>
    </source>
</evidence>
<gene>
    <name evidence="6" type="primary">prmA</name>
    <name evidence="7" type="ORF">E0F26_04100</name>
</gene>
<keyword evidence="7" id="KW-0687">Ribonucleoprotein</keyword>
<dbReference type="PIRSF" id="PIRSF000401">
    <property type="entry name" value="RPL11_MTase"/>
    <property type="match status" value="1"/>
</dbReference>
<comment type="subcellular location">
    <subcellularLocation>
        <location evidence="6">Cytoplasm</location>
    </subcellularLocation>
</comment>
<keyword evidence="5 6" id="KW-0949">S-adenosyl-L-methionine</keyword>
<dbReference type="Proteomes" id="UP001317963">
    <property type="component" value="Chromosome"/>
</dbReference>
<comment type="similarity">
    <text evidence="1 6">Belongs to the methyltransferase superfamily. PrmA family.</text>
</comment>
<keyword evidence="3 6" id="KW-0489">Methyltransferase</keyword>
<name>A0ABY6Q5M8_9GAMM</name>
<feature type="binding site" evidence="6">
    <location>
        <position position="147"/>
    </location>
    <ligand>
        <name>S-adenosyl-L-methionine</name>
        <dbReference type="ChEBI" id="CHEBI:59789"/>
    </ligand>
</feature>
<dbReference type="CDD" id="cd02440">
    <property type="entry name" value="AdoMet_MTases"/>
    <property type="match status" value="1"/>
</dbReference>
<protein>
    <recommendedName>
        <fullName evidence="6">Ribosomal protein L11 methyltransferase</fullName>
        <shortName evidence="6">L11 Mtase</shortName>
        <ecNumber evidence="6">2.1.1.-</ecNumber>
    </recommendedName>
</protein>
<evidence type="ECO:0000256" key="4">
    <source>
        <dbReference type="ARBA" id="ARBA00022679"/>
    </source>
</evidence>
<dbReference type="GO" id="GO:0008168">
    <property type="term" value="F:methyltransferase activity"/>
    <property type="evidence" value="ECO:0007669"/>
    <property type="project" value="UniProtKB-KW"/>
</dbReference>
<dbReference type="HAMAP" id="MF_00735">
    <property type="entry name" value="Methyltr_PrmA"/>
    <property type="match status" value="1"/>
</dbReference>
<dbReference type="InterPro" id="IPR050078">
    <property type="entry name" value="Ribosomal_L11_MeTrfase_PrmA"/>
</dbReference>
<dbReference type="InterPro" id="IPR029063">
    <property type="entry name" value="SAM-dependent_MTases_sf"/>
</dbReference>
<feature type="binding site" evidence="6">
    <location>
        <position position="190"/>
    </location>
    <ligand>
        <name>S-adenosyl-L-methionine</name>
        <dbReference type="ChEBI" id="CHEBI:59789"/>
    </ligand>
</feature>
<dbReference type="EC" id="2.1.1.-" evidence="6"/>
<dbReference type="Pfam" id="PF06325">
    <property type="entry name" value="PrmA"/>
    <property type="match status" value="1"/>
</dbReference>
<evidence type="ECO:0000256" key="2">
    <source>
        <dbReference type="ARBA" id="ARBA00022490"/>
    </source>
</evidence>
<comment type="catalytic activity">
    <reaction evidence="6">
        <text>L-lysyl-[protein] + 3 S-adenosyl-L-methionine = N(6),N(6),N(6)-trimethyl-L-lysyl-[protein] + 3 S-adenosyl-L-homocysteine + 3 H(+)</text>
        <dbReference type="Rhea" id="RHEA:54192"/>
        <dbReference type="Rhea" id="RHEA-COMP:9752"/>
        <dbReference type="Rhea" id="RHEA-COMP:13826"/>
        <dbReference type="ChEBI" id="CHEBI:15378"/>
        <dbReference type="ChEBI" id="CHEBI:29969"/>
        <dbReference type="ChEBI" id="CHEBI:57856"/>
        <dbReference type="ChEBI" id="CHEBI:59789"/>
        <dbReference type="ChEBI" id="CHEBI:61961"/>
    </reaction>
</comment>
<feature type="binding site" evidence="6">
    <location>
        <position position="236"/>
    </location>
    <ligand>
        <name>S-adenosyl-L-methionine</name>
        <dbReference type="ChEBI" id="CHEBI:59789"/>
    </ligand>
</feature>
<dbReference type="RefSeq" id="WP_279242777.1">
    <property type="nucleotide sequence ID" value="NZ_CP036501.1"/>
</dbReference>
<sequence>MSSEEWQEWVLETHSHHVELLEDWFFAQGALAVSLEDNADEPLLEPGPGETPVWQNVKVTALFTGDVDLEPIRAEIPDALLAKNSRSDITTLRDRAWERVWMDDFSPIQMGPRLWICPSWSEPPDASAINVYLDPGLAFGTGTHATTAMCLAALDDAVRGGERVVDYGCGSGILAIAALRLGASSALGVDNDPQALTASRDNAERNQIEASSLEILFPESPGIDAWVGGSDLVVANILAGPLLTLADELIALMTPGAKLLLTGILTEQAPELIERYATVNLQVSDTRDGWVLMSGQRAR</sequence>
<organism evidence="7 8">
    <name type="scientific">Candidatus Paraluminiphilus aquimaris</name>
    <dbReference type="NCBI Taxonomy" id="2518994"/>
    <lineage>
        <taxon>Bacteria</taxon>
        <taxon>Pseudomonadati</taxon>
        <taxon>Pseudomonadota</taxon>
        <taxon>Gammaproteobacteria</taxon>
        <taxon>Cellvibrionales</taxon>
        <taxon>Halieaceae</taxon>
        <taxon>Candidatus Paraluminiphilus</taxon>
    </lineage>
</organism>
<dbReference type="EMBL" id="CP036501">
    <property type="protein sequence ID" value="UZP73976.1"/>
    <property type="molecule type" value="Genomic_DNA"/>
</dbReference>
<dbReference type="InterPro" id="IPR004498">
    <property type="entry name" value="Ribosomal_PrmA_MeTrfase"/>
</dbReference>
<feature type="binding site" evidence="6">
    <location>
        <position position="168"/>
    </location>
    <ligand>
        <name>S-adenosyl-L-methionine</name>
        <dbReference type="ChEBI" id="CHEBI:59789"/>
    </ligand>
</feature>
<comment type="function">
    <text evidence="6">Methylates ribosomal protein L11.</text>
</comment>
<evidence type="ECO:0000313" key="8">
    <source>
        <dbReference type="Proteomes" id="UP001317963"/>
    </source>
</evidence>
<dbReference type="PANTHER" id="PTHR43648">
    <property type="entry name" value="ELECTRON TRANSFER FLAVOPROTEIN BETA SUBUNIT LYSINE METHYLTRANSFERASE"/>
    <property type="match status" value="1"/>
</dbReference>
<evidence type="ECO:0000313" key="7">
    <source>
        <dbReference type="EMBL" id="UZP73976.1"/>
    </source>
</evidence>
<dbReference type="PANTHER" id="PTHR43648:SF1">
    <property type="entry name" value="ELECTRON TRANSFER FLAVOPROTEIN BETA SUBUNIT LYSINE METHYLTRANSFERASE"/>
    <property type="match status" value="1"/>
</dbReference>
<dbReference type="Gene3D" id="3.40.50.150">
    <property type="entry name" value="Vaccinia Virus protein VP39"/>
    <property type="match status" value="1"/>
</dbReference>
<keyword evidence="2 6" id="KW-0963">Cytoplasm</keyword>
<dbReference type="SUPFAM" id="SSF53335">
    <property type="entry name" value="S-adenosyl-L-methionine-dependent methyltransferases"/>
    <property type="match status" value="1"/>
</dbReference>
<evidence type="ECO:0000256" key="1">
    <source>
        <dbReference type="ARBA" id="ARBA00009741"/>
    </source>
</evidence>
<dbReference type="NCBIfam" id="TIGR00406">
    <property type="entry name" value="prmA"/>
    <property type="match status" value="1"/>
</dbReference>
<reference evidence="7 8" key="1">
    <citation type="submission" date="2019-02" db="EMBL/GenBank/DDBJ databases">
        <title>Halieaceae_genomes.</title>
        <authorList>
            <person name="Li S.-H."/>
        </authorList>
    </citation>
    <scope>NUCLEOTIDE SEQUENCE [LARGE SCALE GENOMIC DNA]</scope>
    <source>
        <strain evidence="7 8">JH123</strain>
    </source>
</reference>
<keyword evidence="8" id="KW-1185">Reference proteome</keyword>
<evidence type="ECO:0000256" key="6">
    <source>
        <dbReference type="HAMAP-Rule" id="MF_00735"/>
    </source>
</evidence>
<keyword evidence="7" id="KW-0689">Ribosomal protein</keyword>
<keyword evidence="4 6" id="KW-0808">Transferase</keyword>
<dbReference type="GO" id="GO:0032259">
    <property type="term" value="P:methylation"/>
    <property type="evidence" value="ECO:0007669"/>
    <property type="project" value="UniProtKB-KW"/>
</dbReference>
<dbReference type="GO" id="GO:0005840">
    <property type="term" value="C:ribosome"/>
    <property type="evidence" value="ECO:0007669"/>
    <property type="project" value="UniProtKB-KW"/>
</dbReference>
<evidence type="ECO:0000256" key="3">
    <source>
        <dbReference type="ARBA" id="ARBA00022603"/>
    </source>
</evidence>
<accession>A0ABY6Q5M8</accession>
<proteinExistence type="inferred from homology"/>